<keyword evidence="4" id="KW-1185">Reference proteome</keyword>
<dbReference type="InterPro" id="IPR006311">
    <property type="entry name" value="TAT_signal"/>
</dbReference>
<evidence type="ECO:0000313" key="3">
    <source>
        <dbReference type="EMBL" id="RKN83746.1"/>
    </source>
</evidence>
<feature type="region of interest" description="Disordered" evidence="1">
    <location>
        <begin position="1"/>
        <end position="21"/>
    </location>
</feature>
<dbReference type="EMBL" id="RBAH01000011">
    <property type="protein sequence ID" value="RKN83746.1"/>
    <property type="molecule type" value="Genomic_DNA"/>
</dbReference>
<dbReference type="OrthoDB" id="2514152at2"/>
<organism evidence="3 4">
    <name type="scientific">Paenibacillus ginsengarvi</name>
    <dbReference type="NCBI Taxonomy" id="400777"/>
    <lineage>
        <taxon>Bacteria</taxon>
        <taxon>Bacillati</taxon>
        <taxon>Bacillota</taxon>
        <taxon>Bacilli</taxon>
        <taxon>Bacillales</taxon>
        <taxon>Paenibacillaceae</taxon>
        <taxon>Paenibacillus</taxon>
    </lineage>
</organism>
<comment type="caution">
    <text evidence="3">The sequence shown here is derived from an EMBL/GenBank/DDBJ whole genome shotgun (WGS) entry which is preliminary data.</text>
</comment>
<sequence length="549" mass="57591">MADARRNQGERTEPQAGEGKMGRREMLVALSAAGAATAAGMLFGGGASAFGEALPGLTVGQDVYGPAGGECCGNVAVFDNVAEMKLADLRERTIACTVSYYAGWEASPLGALGGAFYDIVLPEKFSGTPDGFGDHLLASGRIAVLRKTGGLLATRYGAKGDDGATDSYPQLQAMALQLKKQGGGSATLDWAGGAYGIGQTITLWNNTTFGGPNWLKIIAQTTYDCAVVGVPGANHVHITELKVDCGYVPAQGGLYLRRNNASWHAENITVIRAAHDKSRKGGRAVTCEAGVNPALYGARKAVIGSIIAVDCYMGLCLAGGTNQEDSGVIVNSLVAERCETVVGLFGNSAGYPHPGVSMQHIVQNVSARNCGKSVTYGRPHGLFVSDRGSNVRIGQFSISNDPGYGSISSLMMGDWHNVVFDGGTFIGACDQLIRFARFFEADVIRDDVFATSNCEFRGIKHVGTCTDAVTASLADDAKVRDTTIELSTDAVSSPAILTPGMAAKTTVRFKLQNRTYNTRIEGLAGAIGSIAQYADYPNTSVICGLHEQH</sequence>
<keyword evidence="2" id="KW-1133">Transmembrane helix</keyword>
<dbReference type="PROSITE" id="PS51318">
    <property type="entry name" value="TAT"/>
    <property type="match status" value="1"/>
</dbReference>
<evidence type="ECO:0000313" key="4">
    <source>
        <dbReference type="Proteomes" id="UP000282311"/>
    </source>
</evidence>
<evidence type="ECO:0008006" key="5">
    <source>
        <dbReference type="Google" id="ProtNLM"/>
    </source>
</evidence>
<protein>
    <recommendedName>
        <fullName evidence="5">Right-handed parallel beta-helix repeat-containing protein</fullName>
    </recommendedName>
</protein>
<proteinExistence type="predicted"/>
<dbReference type="Proteomes" id="UP000282311">
    <property type="component" value="Unassembled WGS sequence"/>
</dbReference>
<reference evidence="3 4" key="1">
    <citation type="journal article" date="2007" name="Int. J. Syst. Evol. Microbiol.">
        <title>Paenibacillus ginsengarvi sp. nov., isolated from soil from ginseng cultivation.</title>
        <authorList>
            <person name="Yoon M.H."/>
            <person name="Ten L.N."/>
            <person name="Im W.T."/>
        </authorList>
    </citation>
    <scope>NUCLEOTIDE SEQUENCE [LARGE SCALE GENOMIC DNA]</scope>
    <source>
        <strain evidence="3 4">KCTC 13059</strain>
    </source>
</reference>
<accession>A0A3B0CID9</accession>
<feature type="transmembrane region" description="Helical" evidence="2">
    <location>
        <begin position="27"/>
        <end position="50"/>
    </location>
</feature>
<gene>
    <name evidence="3" type="ORF">D7M11_16240</name>
</gene>
<evidence type="ECO:0000256" key="2">
    <source>
        <dbReference type="SAM" id="Phobius"/>
    </source>
</evidence>
<evidence type="ECO:0000256" key="1">
    <source>
        <dbReference type="SAM" id="MobiDB-lite"/>
    </source>
</evidence>
<keyword evidence="2" id="KW-0472">Membrane</keyword>
<dbReference type="RefSeq" id="WP_120748290.1">
    <property type="nucleotide sequence ID" value="NZ_RBAH01000011.1"/>
</dbReference>
<dbReference type="InterPro" id="IPR011050">
    <property type="entry name" value="Pectin_lyase_fold/virulence"/>
</dbReference>
<name>A0A3B0CID9_9BACL</name>
<dbReference type="SUPFAM" id="SSF51126">
    <property type="entry name" value="Pectin lyase-like"/>
    <property type="match status" value="1"/>
</dbReference>
<feature type="compositionally biased region" description="Basic and acidic residues" evidence="1">
    <location>
        <begin position="1"/>
        <end position="13"/>
    </location>
</feature>
<keyword evidence="2" id="KW-0812">Transmembrane</keyword>
<dbReference type="AlphaFoldDB" id="A0A3B0CID9"/>